<evidence type="ECO:0000256" key="7">
    <source>
        <dbReference type="SAM" id="Phobius"/>
    </source>
</evidence>
<dbReference type="PANTHER" id="PTHR23504:SF15">
    <property type="entry name" value="MAJOR FACILITATOR SUPERFAMILY (MFS) PROFILE DOMAIN-CONTAINING PROTEIN"/>
    <property type="match status" value="1"/>
</dbReference>
<feature type="transmembrane region" description="Helical" evidence="7">
    <location>
        <begin position="85"/>
        <end position="103"/>
    </location>
</feature>
<dbReference type="PROSITE" id="PS50850">
    <property type="entry name" value="MFS"/>
    <property type="match status" value="1"/>
</dbReference>
<keyword evidence="4 7" id="KW-0812">Transmembrane</keyword>
<keyword evidence="5 7" id="KW-1133">Transmembrane helix</keyword>
<feature type="transmembrane region" description="Helical" evidence="7">
    <location>
        <begin position="263"/>
        <end position="285"/>
    </location>
</feature>
<dbReference type="CDD" id="cd17330">
    <property type="entry name" value="MFS_SLC46_TetA_like"/>
    <property type="match status" value="1"/>
</dbReference>
<dbReference type="PANTHER" id="PTHR23504">
    <property type="entry name" value="MAJOR FACILITATOR SUPERFAMILY DOMAIN-CONTAINING PROTEIN 10"/>
    <property type="match status" value="1"/>
</dbReference>
<dbReference type="EMBL" id="PGTN01000084">
    <property type="protein sequence ID" value="PJF46888.1"/>
    <property type="molecule type" value="Genomic_DNA"/>
</dbReference>
<keyword evidence="6 7" id="KW-0472">Membrane</keyword>
<feature type="transmembrane region" description="Helical" evidence="7">
    <location>
        <begin position="53"/>
        <end position="73"/>
    </location>
</feature>
<feature type="domain" description="Major facilitator superfamily (MFS) profile" evidence="8">
    <location>
        <begin position="19"/>
        <end position="447"/>
    </location>
</feature>
<feature type="transmembrane region" description="Helical" evidence="7">
    <location>
        <begin position="292"/>
        <end position="310"/>
    </location>
</feature>
<feature type="transmembrane region" description="Helical" evidence="7">
    <location>
        <begin position="176"/>
        <end position="194"/>
    </location>
</feature>
<evidence type="ECO:0000256" key="4">
    <source>
        <dbReference type="ARBA" id="ARBA00022692"/>
    </source>
</evidence>
<evidence type="ECO:0000256" key="6">
    <source>
        <dbReference type="ARBA" id="ARBA00023136"/>
    </source>
</evidence>
<dbReference type="Gene3D" id="1.20.1250.20">
    <property type="entry name" value="MFS general substrate transporter like domains"/>
    <property type="match status" value="1"/>
</dbReference>
<comment type="similarity">
    <text evidence="2">Belongs to the major facilitator superfamily. TCR/Tet family.</text>
</comment>
<comment type="subcellular location">
    <subcellularLocation>
        <location evidence="1">Cell membrane</location>
        <topology evidence="1">Multi-pass membrane protein</topology>
    </subcellularLocation>
</comment>
<gene>
    <name evidence="9" type="ORF">CUN48_11520</name>
</gene>
<comment type="caution">
    <text evidence="9">The sequence shown here is derived from an EMBL/GenBank/DDBJ whole genome shotgun (WGS) entry which is preliminary data.</text>
</comment>
<name>A0A2M8QAQ3_9CHLR</name>
<dbReference type="Proteomes" id="UP000230790">
    <property type="component" value="Unassembled WGS sequence"/>
</dbReference>
<dbReference type="InterPro" id="IPR005829">
    <property type="entry name" value="Sugar_transporter_CS"/>
</dbReference>
<feature type="transmembrane region" description="Helical" evidence="7">
    <location>
        <begin position="417"/>
        <end position="435"/>
    </location>
</feature>
<feature type="transmembrane region" description="Helical" evidence="7">
    <location>
        <begin position="389"/>
        <end position="411"/>
    </location>
</feature>
<feature type="transmembrane region" description="Helical" evidence="7">
    <location>
        <begin position="142"/>
        <end position="164"/>
    </location>
</feature>
<proteinExistence type="inferred from homology"/>
<organism evidence="9 10">
    <name type="scientific">Candidatus Thermofonsia Clade 3 bacterium</name>
    <dbReference type="NCBI Taxonomy" id="2364212"/>
    <lineage>
        <taxon>Bacteria</taxon>
        <taxon>Bacillati</taxon>
        <taxon>Chloroflexota</taxon>
        <taxon>Candidatus Thermofontia</taxon>
        <taxon>Candidatus Thermofonsia Clade 3</taxon>
    </lineage>
</organism>
<dbReference type="InterPro" id="IPR001958">
    <property type="entry name" value="Tet-R_TetA/multi-R_MdtG-like"/>
</dbReference>
<dbReference type="Pfam" id="PF07690">
    <property type="entry name" value="MFS_1"/>
    <property type="match status" value="1"/>
</dbReference>
<dbReference type="SUPFAM" id="SSF103473">
    <property type="entry name" value="MFS general substrate transporter"/>
    <property type="match status" value="1"/>
</dbReference>
<evidence type="ECO:0000259" key="8">
    <source>
        <dbReference type="PROSITE" id="PS50850"/>
    </source>
</evidence>
<evidence type="ECO:0000256" key="2">
    <source>
        <dbReference type="ARBA" id="ARBA00007520"/>
    </source>
</evidence>
<reference evidence="9 10" key="1">
    <citation type="submission" date="2017-11" db="EMBL/GenBank/DDBJ databases">
        <title>Evolution of Phototrophy in the Chloroflexi Phylum Driven by Horizontal Gene Transfer.</title>
        <authorList>
            <person name="Ward L.M."/>
            <person name="Hemp J."/>
            <person name="Shih P.M."/>
            <person name="Mcglynn S.E."/>
            <person name="Fischer W."/>
        </authorList>
    </citation>
    <scope>NUCLEOTIDE SEQUENCE [LARGE SCALE GENOMIC DNA]</scope>
    <source>
        <strain evidence="9">JP3_7</strain>
    </source>
</reference>
<evidence type="ECO:0000313" key="10">
    <source>
        <dbReference type="Proteomes" id="UP000230790"/>
    </source>
</evidence>
<dbReference type="AlphaFoldDB" id="A0A2M8QAQ3"/>
<dbReference type="PRINTS" id="PR01035">
    <property type="entry name" value="TCRTETA"/>
</dbReference>
<accession>A0A2M8QAQ3</accession>
<evidence type="ECO:0000256" key="3">
    <source>
        <dbReference type="ARBA" id="ARBA00022448"/>
    </source>
</evidence>
<feature type="transmembrane region" description="Helical" evidence="7">
    <location>
        <begin position="20"/>
        <end position="41"/>
    </location>
</feature>
<dbReference type="InterPro" id="IPR036259">
    <property type="entry name" value="MFS_trans_sf"/>
</dbReference>
<keyword evidence="3" id="KW-0813">Transport</keyword>
<evidence type="ECO:0000256" key="5">
    <source>
        <dbReference type="ARBA" id="ARBA00022989"/>
    </source>
</evidence>
<dbReference type="GO" id="GO:0005886">
    <property type="term" value="C:plasma membrane"/>
    <property type="evidence" value="ECO:0007669"/>
    <property type="project" value="UniProtKB-SubCell"/>
</dbReference>
<evidence type="ECO:0000313" key="9">
    <source>
        <dbReference type="EMBL" id="PJF46888.1"/>
    </source>
</evidence>
<dbReference type="PROSITE" id="PS00216">
    <property type="entry name" value="SUGAR_TRANSPORT_1"/>
    <property type="match status" value="1"/>
</dbReference>
<sequence>MSRSSTSGRSSAARSEMSRLLPVFVIVLVDLLGLTIIVPLLPLYAASFGANPFMVGLLGATYPIMQTIGAPILGRLSDQFGRKPVLIVSQIGTFIGFVLMGLANALPLLFVARVIDGLSGANIATAQAVITDNTTEEHRTQGLALIGAAFGIGFTIGPAVAFAALSLSGNNYQAPAFLAAACSLLSLLLTIFWLKESLPAELRGRVKRQHALSPQGLISALRHPLVGFLLALMFAQQFIFGGMEQLLSLFTLNRLGFDARANALLFVFIGLITVAMLGGVIRVWSRRYGDRWIILVGLATLTVGMLMTALTPRVPPPWYSRAALLAELQRSATAPLNVALPPDGGNGWLGVIWIFAAMIPASIGGSVLAPTINSAITKRIEATEVGGMLGVSAALVSAANALAPLVGGALYQTFGEAAPFLIGGFVLIGLFALATREISMPAVPSTP</sequence>
<feature type="transmembrane region" description="Helical" evidence="7">
    <location>
        <begin position="348"/>
        <end position="369"/>
    </location>
</feature>
<dbReference type="InterPro" id="IPR020846">
    <property type="entry name" value="MFS_dom"/>
</dbReference>
<protein>
    <recommendedName>
        <fullName evidence="8">Major facilitator superfamily (MFS) profile domain-containing protein</fullName>
    </recommendedName>
</protein>
<feature type="transmembrane region" description="Helical" evidence="7">
    <location>
        <begin position="109"/>
        <end position="130"/>
    </location>
</feature>
<feature type="transmembrane region" description="Helical" evidence="7">
    <location>
        <begin position="225"/>
        <end position="243"/>
    </location>
</feature>
<dbReference type="InterPro" id="IPR011701">
    <property type="entry name" value="MFS"/>
</dbReference>
<evidence type="ECO:0000256" key="1">
    <source>
        <dbReference type="ARBA" id="ARBA00004651"/>
    </source>
</evidence>
<dbReference type="GO" id="GO:0022857">
    <property type="term" value="F:transmembrane transporter activity"/>
    <property type="evidence" value="ECO:0007669"/>
    <property type="project" value="InterPro"/>
</dbReference>